<proteinExistence type="predicted"/>
<evidence type="ECO:0000313" key="2">
    <source>
        <dbReference type="Proteomes" id="UP001066276"/>
    </source>
</evidence>
<keyword evidence="2" id="KW-1185">Reference proteome</keyword>
<dbReference type="AlphaFoldDB" id="A0AAV7TTT4"/>
<accession>A0AAV7TTT4</accession>
<organism evidence="1 2">
    <name type="scientific">Pleurodeles waltl</name>
    <name type="common">Iberian ribbed newt</name>
    <dbReference type="NCBI Taxonomy" id="8319"/>
    <lineage>
        <taxon>Eukaryota</taxon>
        <taxon>Metazoa</taxon>
        <taxon>Chordata</taxon>
        <taxon>Craniata</taxon>
        <taxon>Vertebrata</taxon>
        <taxon>Euteleostomi</taxon>
        <taxon>Amphibia</taxon>
        <taxon>Batrachia</taxon>
        <taxon>Caudata</taxon>
        <taxon>Salamandroidea</taxon>
        <taxon>Salamandridae</taxon>
        <taxon>Pleurodelinae</taxon>
        <taxon>Pleurodeles</taxon>
    </lineage>
</organism>
<reference evidence="1" key="1">
    <citation type="journal article" date="2022" name="bioRxiv">
        <title>Sequencing and chromosome-scale assembly of the giantPleurodeles waltlgenome.</title>
        <authorList>
            <person name="Brown T."/>
            <person name="Elewa A."/>
            <person name="Iarovenko S."/>
            <person name="Subramanian E."/>
            <person name="Araus A.J."/>
            <person name="Petzold A."/>
            <person name="Susuki M."/>
            <person name="Suzuki K.-i.T."/>
            <person name="Hayashi T."/>
            <person name="Toyoda A."/>
            <person name="Oliveira C."/>
            <person name="Osipova E."/>
            <person name="Leigh N.D."/>
            <person name="Simon A."/>
            <person name="Yun M.H."/>
        </authorList>
    </citation>
    <scope>NUCLEOTIDE SEQUENCE</scope>
    <source>
        <strain evidence="1">20211129_DDA</strain>
        <tissue evidence="1">Liver</tissue>
    </source>
</reference>
<name>A0AAV7TTT4_PLEWA</name>
<dbReference type="EMBL" id="JANPWB010000006">
    <property type="protein sequence ID" value="KAJ1179840.1"/>
    <property type="molecule type" value="Genomic_DNA"/>
</dbReference>
<gene>
    <name evidence="1" type="ORF">NDU88_005073</name>
</gene>
<sequence length="127" mass="14275">MKQQSSPTWNRGLENTTPLAKLKRRGNCNPVAKLSGRLWWSSGYVSLLLQGLGKQEDMTRRLKDRPGGVLHFIIPQKNNRSGVRVLHVTTVRIDYGLKTTEALGPCINDMERIYEVALARVGSCQAR</sequence>
<evidence type="ECO:0000313" key="1">
    <source>
        <dbReference type="EMBL" id="KAJ1179840.1"/>
    </source>
</evidence>
<comment type="caution">
    <text evidence="1">The sequence shown here is derived from an EMBL/GenBank/DDBJ whole genome shotgun (WGS) entry which is preliminary data.</text>
</comment>
<dbReference type="Proteomes" id="UP001066276">
    <property type="component" value="Chromosome 3_2"/>
</dbReference>
<protein>
    <submittedName>
        <fullName evidence="1">Uncharacterized protein</fullName>
    </submittedName>
</protein>